<name>A0ABW3THH8_9RHOB</name>
<protein>
    <submittedName>
        <fullName evidence="1">Uncharacterized protein</fullName>
    </submittedName>
</protein>
<sequence>MTTGTSRADGRLWTARARADALEAQYRRRAEAGMLYGFLPFVT</sequence>
<keyword evidence="2" id="KW-1185">Reference proteome</keyword>
<comment type="caution">
    <text evidence="1">The sequence shown here is derived from an EMBL/GenBank/DDBJ whole genome shotgun (WGS) entry which is preliminary data.</text>
</comment>
<dbReference type="Proteomes" id="UP001597151">
    <property type="component" value="Unassembled WGS sequence"/>
</dbReference>
<evidence type="ECO:0000313" key="1">
    <source>
        <dbReference type="EMBL" id="MFD1196639.1"/>
    </source>
</evidence>
<gene>
    <name evidence="1" type="ORF">ACFQ3C_18385</name>
</gene>
<evidence type="ECO:0000313" key="2">
    <source>
        <dbReference type="Proteomes" id="UP001597151"/>
    </source>
</evidence>
<organism evidence="1 2">
    <name type="scientific">Seohaeicola saemankumensis</name>
    <dbReference type="NCBI Taxonomy" id="481181"/>
    <lineage>
        <taxon>Bacteria</taxon>
        <taxon>Pseudomonadati</taxon>
        <taxon>Pseudomonadota</taxon>
        <taxon>Alphaproteobacteria</taxon>
        <taxon>Rhodobacterales</taxon>
        <taxon>Roseobacteraceae</taxon>
        <taxon>Seohaeicola</taxon>
    </lineage>
</organism>
<proteinExistence type="predicted"/>
<dbReference type="EMBL" id="JBHTKR010000010">
    <property type="protein sequence ID" value="MFD1196639.1"/>
    <property type="molecule type" value="Genomic_DNA"/>
</dbReference>
<dbReference type="RefSeq" id="WP_380795019.1">
    <property type="nucleotide sequence ID" value="NZ_JBHTKR010000010.1"/>
</dbReference>
<reference evidence="2" key="1">
    <citation type="journal article" date="2019" name="Int. J. Syst. Evol. Microbiol.">
        <title>The Global Catalogue of Microorganisms (GCM) 10K type strain sequencing project: providing services to taxonomists for standard genome sequencing and annotation.</title>
        <authorList>
            <consortium name="The Broad Institute Genomics Platform"/>
            <consortium name="The Broad Institute Genome Sequencing Center for Infectious Disease"/>
            <person name="Wu L."/>
            <person name="Ma J."/>
        </authorList>
    </citation>
    <scope>NUCLEOTIDE SEQUENCE [LARGE SCALE GENOMIC DNA]</scope>
    <source>
        <strain evidence="2">CCUG 55328</strain>
    </source>
</reference>
<accession>A0ABW3THH8</accession>